<dbReference type="EMBL" id="JAJCIS010000003">
    <property type="protein sequence ID" value="MCB7387065.1"/>
    <property type="molecule type" value="Genomic_DNA"/>
</dbReference>
<dbReference type="Pfam" id="PF14501">
    <property type="entry name" value="HATPase_c_5"/>
    <property type="match status" value="1"/>
</dbReference>
<keyword evidence="3" id="KW-1185">Reference proteome</keyword>
<dbReference type="SUPFAM" id="SSF55874">
    <property type="entry name" value="ATPase domain of HSP90 chaperone/DNA topoisomerase II/histidine kinase"/>
    <property type="match status" value="1"/>
</dbReference>
<accession>A0ABS8DF73</accession>
<sequence length="200" mass="23275">MKRNRERAQEFQTEIFGHLKILREQLKREDIPQASREMEQLSDYFEKVRMRPIASDSLLNAILQDRKELAEKNHILTNYQILLPEEIGLPHSVLSTIFFNLLDNGIESCINSGVNEPFLTLKVHYNTNFLHINMENSKSPDIIFDGKTTKPDSALHGYGLAIIEELTDKYNGSCEWIDKGNTFQSLIMLHTDISYYKDRR</sequence>
<proteinExistence type="predicted"/>
<evidence type="ECO:0000313" key="2">
    <source>
        <dbReference type="EMBL" id="MCB7387065.1"/>
    </source>
</evidence>
<feature type="domain" description="Sensor histidine kinase NatK-like C-terminal" evidence="1">
    <location>
        <begin position="94"/>
        <end position="188"/>
    </location>
</feature>
<protein>
    <submittedName>
        <fullName evidence="2">GHKL domain-containing protein</fullName>
    </submittedName>
</protein>
<reference evidence="2 3" key="1">
    <citation type="submission" date="2021-10" db="EMBL/GenBank/DDBJ databases">
        <title>Collection of gut derived symbiotic bacterial strains cultured from healthy donors.</title>
        <authorList>
            <person name="Lin H."/>
            <person name="Littmann E."/>
            <person name="Kohout C."/>
            <person name="Pamer E.G."/>
        </authorList>
    </citation>
    <scope>NUCLEOTIDE SEQUENCE [LARGE SCALE GENOMIC DNA]</scope>
    <source>
        <strain evidence="2 3">DFI.1.165</strain>
    </source>
</reference>
<evidence type="ECO:0000313" key="3">
    <source>
        <dbReference type="Proteomes" id="UP001299546"/>
    </source>
</evidence>
<organism evidence="2 3">
    <name type="scientific">Bariatricus massiliensis</name>
    <dbReference type="NCBI Taxonomy" id="1745713"/>
    <lineage>
        <taxon>Bacteria</taxon>
        <taxon>Bacillati</taxon>
        <taxon>Bacillota</taxon>
        <taxon>Clostridia</taxon>
        <taxon>Lachnospirales</taxon>
        <taxon>Lachnospiraceae</taxon>
        <taxon>Bariatricus</taxon>
    </lineage>
</organism>
<comment type="caution">
    <text evidence="2">The sequence shown here is derived from an EMBL/GenBank/DDBJ whole genome shotgun (WGS) entry which is preliminary data.</text>
</comment>
<gene>
    <name evidence="2" type="ORF">LIZ65_07160</name>
</gene>
<dbReference type="InterPro" id="IPR032834">
    <property type="entry name" value="NatK-like_C"/>
</dbReference>
<dbReference type="RefSeq" id="WP_199882811.1">
    <property type="nucleotide sequence ID" value="NZ_JAJCIQ010000003.1"/>
</dbReference>
<dbReference type="InterPro" id="IPR036890">
    <property type="entry name" value="HATPase_C_sf"/>
</dbReference>
<dbReference type="Gene3D" id="3.30.565.10">
    <property type="entry name" value="Histidine kinase-like ATPase, C-terminal domain"/>
    <property type="match status" value="1"/>
</dbReference>
<evidence type="ECO:0000259" key="1">
    <source>
        <dbReference type="Pfam" id="PF14501"/>
    </source>
</evidence>
<dbReference type="Proteomes" id="UP001299546">
    <property type="component" value="Unassembled WGS sequence"/>
</dbReference>
<name>A0ABS8DF73_9FIRM</name>